<reference evidence="3" key="1">
    <citation type="journal article" date="2019" name="Int. J. Syst. Evol. Microbiol.">
        <title>The Global Catalogue of Microorganisms (GCM) 10K type strain sequencing project: providing services to taxonomists for standard genome sequencing and annotation.</title>
        <authorList>
            <consortium name="The Broad Institute Genomics Platform"/>
            <consortium name="The Broad Institute Genome Sequencing Center for Infectious Disease"/>
            <person name="Wu L."/>
            <person name="Ma J."/>
        </authorList>
    </citation>
    <scope>NUCLEOTIDE SEQUENCE [LARGE SCALE GENOMIC DNA]</scope>
    <source>
        <strain evidence="3">JCM 3369</strain>
    </source>
</reference>
<accession>A0ABV9D9G8</accession>
<dbReference type="EMBL" id="JBHSGF010000005">
    <property type="protein sequence ID" value="MFC4555404.1"/>
    <property type="molecule type" value="Genomic_DNA"/>
</dbReference>
<evidence type="ECO:0000313" key="2">
    <source>
        <dbReference type="EMBL" id="MFC4555404.1"/>
    </source>
</evidence>
<sequence length="308" mass="34030">MTLVMSYICDRFALQVSDRRLSRGGSPLPDEYNKAVVWCAHALVGYTGFAFVDRRQRSPQDQVDEWIVETLFRRKNIREVMQALEQEAPTWVNAMPGPWRPQAFSLVGWAPQPDATVRPFAGLVSNFHGERGEIRATSTEEFSRRVVFPPPGQWFMSQVGEPLLPSELRAVKGGLRRLDAQGAGPDRVADLLMAVLALVSSRAAGRVGTTAMVSCLPPPEIEPVEAVLLTERRGRPTLHHPSFFYRGPDPDSVTAFGPHLVCGENAWSEPSVEYFNESGSDMRVSATLRGPKDKAEGRGTAQTNMPNA</sequence>
<dbReference type="RefSeq" id="WP_164471379.1">
    <property type="nucleotide sequence ID" value="NZ_CP033325.1"/>
</dbReference>
<dbReference type="Proteomes" id="UP001595955">
    <property type="component" value="Unassembled WGS sequence"/>
</dbReference>
<keyword evidence="3" id="KW-1185">Reference proteome</keyword>
<name>A0ABV9D9G8_9MICO</name>
<comment type="caution">
    <text evidence="2">The sequence shown here is derived from an EMBL/GenBank/DDBJ whole genome shotgun (WGS) entry which is preliminary data.</text>
</comment>
<gene>
    <name evidence="2" type="ORF">ACFO3F_09105</name>
</gene>
<proteinExistence type="predicted"/>
<feature type="region of interest" description="Disordered" evidence="1">
    <location>
        <begin position="284"/>
        <end position="308"/>
    </location>
</feature>
<evidence type="ECO:0000313" key="3">
    <source>
        <dbReference type="Proteomes" id="UP001595955"/>
    </source>
</evidence>
<organism evidence="2 3">
    <name type="scientific">Georgenia faecalis</name>
    <dbReference type="NCBI Taxonomy" id="2483799"/>
    <lineage>
        <taxon>Bacteria</taxon>
        <taxon>Bacillati</taxon>
        <taxon>Actinomycetota</taxon>
        <taxon>Actinomycetes</taxon>
        <taxon>Micrococcales</taxon>
        <taxon>Bogoriellaceae</taxon>
        <taxon>Georgenia</taxon>
    </lineage>
</organism>
<protein>
    <submittedName>
        <fullName evidence="2">Uncharacterized protein</fullName>
    </submittedName>
</protein>
<evidence type="ECO:0000256" key="1">
    <source>
        <dbReference type="SAM" id="MobiDB-lite"/>
    </source>
</evidence>